<reference evidence="3" key="1">
    <citation type="submission" date="2021-10" db="EMBL/GenBank/DDBJ databases">
        <title>Anaerobic single-cell dispensing facilitates the cultivation of human gut bacteria.</title>
        <authorList>
            <person name="Afrizal A."/>
        </authorList>
    </citation>
    <scope>NUCLEOTIDE SEQUENCE</scope>
    <source>
        <strain evidence="3">CLA-AA-H274</strain>
    </source>
</reference>
<dbReference type="SUPFAM" id="SSF51011">
    <property type="entry name" value="Glycosyl hydrolase domain"/>
    <property type="match status" value="1"/>
</dbReference>
<dbReference type="Gene3D" id="3.20.20.80">
    <property type="entry name" value="Glycosidases"/>
    <property type="match status" value="2"/>
</dbReference>
<gene>
    <name evidence="3" type="ORF">LKD32_00500</name>
</gene>
<dbReference type="PANTHER" id="PTHR43002">
    <property type="entry name" value="GLYCOGEN DEBRANCHING ENZYME"/>
    <property type="match status" value="1"/>
</dbReference>
<evidence type="ECO:0000313" key="4">
    <source>
        <dbReference type="Proteomes" id="UP001198962"/>
    </source>
</evidence>
<evidence type="ECO:0000256" key="1">
    <source>
        <dbReference type="SAM" id="MobiDB-lite"/>
    </source>
</evidence>
<dbReference type="SUPFAM" id="SSF51445">
    <property type="entry name" value="(Trans)glycosidases"/>
    <property type="match status" value="1"/>
</dbReference>
<feature type="compositionally biased region" description="Basic and acidic residues" evidence="1">
    <location>
        <begin position="205"/>
        <end position="214"/>
    </location>
</feature>
<dbReference type="InterPro" id="IPR013783">
    <property type="entry name" value="Ig-like_fold"/>
</dbReference>
<comment type="caution">
    <text evidence="3">The sequence shown here is derived from an EMBL/GenBank/DDBJ whole genome shotgun (WGS) entry which is preliminary data.</text>
</comment>
<dbReference type="InterPro" id="IPR013780">
    <property type="entry name" value="Glyco_hydro_b"/>
</dbReference>
<protein>
    <submittedName>
        <fullName evidence="3">Alpha-amylase</fullName>
    </submittedName>
</protein>
<dbReference type="RefSeq" id="WP_308450284.1">
    <property type="nucleotide sequence ID" value="NZ_JAJEPU010000001.1"/>
</dbReference>
<dbReference type="AlphaFoldDB" id="A0AAE3AMI5"/>
<organism evidence="3 4">
    <name type="scientific">Brotaphodocola catenula</name>
    <dbReference type="NCBI Taxonomy" id="2885361"/>
    <lineage>
        <taxon>Bacteria</taxon>
        <taxon>Bacillati</taxon>
        <taxon>Bacillota</taxon>
        <taxon>Clostridia</taxon>
        <taxon>Lachnospirales</taxon>
        <taxon>Lachnospiraceae</taxon>
        <taxon>Brotaphodocola</taxon>
    </lineage>
</organism>
<dbReference type="InterPro" id="IPR017853">
    <property type="entry name" value="GH"/>
</dbReference>
<keyword evidence="4" id="KW-1185">Reference proteome</keyword>
<dbReference type="EMBL" id="JAJEPU010000001">
    <property type="protein sequence ID" value="MCC2163376.1"/>
    <property type="molecule type" value="Genomic_DNA"/>
</dbReference>
<evidence type="ECO:0000313" key="3">
    <source>
        <dbReference type="EMBL" id="MCC2163376.1"/>
    </source>
</evidence>
<dbReference type="SMART" id="SM00642">
    <property type="entry name" value="Aamy"/>
    <property type="match status" value="1"/>
</dbReference>
<evidence type="ECO:0000259" key="2">
    <source>
        <dbReference type="SMART" id="SM00642"/>
    </source>
</evidence>
<feature type="region of interest" description="Disordered" evidence="1">
    <location>
        <begin position="205"/>
        <end position="243"/>
    </location>
</feature>
<name>A0AAE3AMI5_9FIRM</name>
<dbReference type="Gene3D" id="2.60.40.1180">
    <property type="entry name" value="Golgi alpha-mannosidase II"/>
    <property type="match status" value="1"/>
</dbReference>
<feature type="compositionally biased region" description="Low complexity" evidence="1">
    <location>
        <begin position="215"/>
        <end position="233"/>
    </location>
</feature>
<sequence length="744" mass="83758">MHSFKIDNSVRGDAVLGLTKVDGGIRVAVVADAKECALLLYLSGSHSRQREEKKETARIAFPEEGKIGNVWTMTVLGEDLDRYDYAFEADGVRFEDPHGRSFEGHERWGKKELGNILLKTPVSQPEFDWEDDERQGISYEDVIVYRLHVRGFTRHASSGVENRGTFAGIVEKIPYLKELGVTTVELMPATEFNEVMMRPRQIQHRYQERSKEMKTGLSSSLEMESSETASSETTSRKTDLNSSTSVMEADGRLNYWGYGPSFLFAPKASYAGRGKNPVTEFKNLVKTLHRENLGIVVELFFTGEETPADVVEVARFWVREFHVDGLHISGTAPIALLASDPYLSDTMLWATSWDGIEIAGSGQKKNGKTDPFQRRLAESQIFKKQFAQTRQVSRGKVQEAENGKAASADKANSAEKAKDAGKENGSEKNAEMMGLAVEPKRRTRVLGEYNDGFLVDMRRVLKGDEGQMGALAFRSRRNPDTFGVLNYMASNNGFTMADMVSYDQKHNEANGEENRDGTDYNCSWNCGAEGSVRRKKIRQLRKKQLRNAVLLLMLSQGTPLLLAGDEFGNSQDGNNNAYCQDNEISWLNWNNQKTNADQLEFVKHAIAFRKEHPVFHQPTEPKLMDSLACGQPDVSYHGISAWKPEFDNFRRQFGILYCGDYARKADGTPDDTFFVIYNMHWEPHEFALPTLSAGKKWQVVFQTADEAQNGFYEAGKEPELKSQKKFMAPSRSIAVFIGKTVEKP</sequence>
<feature type="compositionally biased region" description="Basic and acidic residues" evidence="1">
    <location>
        <begin position="412"/>
        <end position="430"/>
    </location>
</feature>
<dbReference type="InterPro" id="IPR006047">
    <property type="entry name" value="GH13_cat_dom"/>
</dbReference>
<dbReference type="Proteomes" id="UP001198962">
    <property type="component" value="Unassembled WGS sequence"/>
</dbReference>
<proteinExistence type="predicted"/>
<dbReference type="Gene3D" id="2.60.40.10">
    <property type="entry name" value="Immunoglobulins"/>
    <property type="match status" value="1"/>
</dbReference>
<accession>A0AAE3AMI5</accession>
<feature type="domain" description="Glycosyl hydrolase family 13 catalytic" evidence="2">
    <location>
        <begin position="146"/>
        <end position="609"/>
    </location>
</feature>
<feature type="region of interest" description="Disordered" evidence="1">
    <location>
        <begin position="387"/>
        <end position="434"/>
    </location>
</feature>
<dbReference type="GO" id="GO:0005975">
    <property type="term" value="P:carbohydrate metabolic process"/>
    <property type="evidence" value="ECO:0007669"/>
    <property type="project" value="InterPro"/>
</dbReference>